<accession>A0ABN8NQD5</accession>
<evidence type="ECO:0000313" key="2">
    <source>
        <dbReference type="Proteomes" id="UP001159405"/>
    </source>
</evidence>
<reference evidence="1 2" key="1">
    <citation type="submission" date="2022-05" db="EMBL/GenBank/DDBJ databases">
        <authorList>
            <consortium name="Genoscope - CEA"/>
            <person name="William W."/>
        </authorList>
    </citation>
    <scope>NUCLEOTIDE SEQUENCE [LARGE SCALE GENOMIC DNA]</scope>
</reference>
<comment type="caution">
    <text evidence="1">The sequence shown here is derived from an EMBL/GenBank/DDBJ whole genome shotgun (WGS) entry which is preliminary data.</text>
</comment>
<keyword evidence="2" id="KW-1185">Reference proteome</keyword>
<organism evidence="1 2">
    <name type="scientific">Porites lobata</name>
    <dbReference type="NCBI Taxonomy" id="104759"/>
    <lineage>
        <taxon>Eukaryota</taxon>
        <taxon>Metazoa</taxon>
        <taxon>Cnidaria</taxon>
        <taxon>Anthozoa</taxon>
        <taxon>Hexacorallia</taxon>
        <taxon>Scleractinia</taxon>
        <taxon>Fungiina</taxon>
        <taxon>Poritidae</taxon>
        <taxon>Porites</taxon>
    </lineage>
</organism>
<sequence length="200" mass="21560">MMERFEDLLAAMEGNMAHRLSRIKKRLESLETMYPSPLNIDPLSVSLSASVPPLHDLSTIDIDTFESLSAEVNTSLSVHSLAPAASTLETSAAPTLETSAVPTMETSAATTVETPAVPTLETPADPTPATLARTVSSNSAVDSAVEIPVAEDVIQTCVTPRKVQRVWEALQKEANRHRCAVNLLPFFFPKEEIMNSNTDG</sequence>
<dbReference type="EMBL" id="CALNXK010000032">
    <property type="protein sequence ID" value="CAH3118385.1"/>
    <property type="molecule type" value="Genomic_DNA"/>
</dbReference>
<proteinExistence type="predicted"/>
<dbReference type="Proteomes" id="UP001159405">
    <property type="component" value="Unassembled WGS sequence"/>
</dbReference>
<protein>
    <submittedName>
        <fullName evidence="1">Uncharacterized protein</fullName>
    </submittedName>
</protein>
<evidence type="ECO:0000313" key="1">
    <source>
        <dbReference type="EMBL" id="CAH3118385.1"/>
    </source>
</evidence>
<gene>
    <name evidence="1" type="ORF">PLOB_00026600</name>
</gene>
<name>A0ABN8NQD5_9CNID</name>